<dbReference type="Proteomes" id="UP001258181">
    <property type="component" value="Unassembled WGS sequence"/>
</dbReference>
<keyword evidence="1" id="KW-0175">Coiled coil</keyword>
<evidence type="ECO:0000256" key="1">
    <source>
        <dbReference type="SAM" id="Coils"/>
    </source>
</evidence>
<keyword evidence="5" id="KW-1185">Reference proteome</keyword>
<feature type="coiled-coil region" evidence="1">
    <location>
        <begin position="185"/>
        <end position="236"/>
    </location>
</feature>
<protein>
    <submittedName>
        <fullName evidence="4">Uncharacterized protein YhaN</fullName>
    </submittedName>
</protein>
<sequence>MKVLSVHIYHFGVLQDCKLTLEPSHLQLLFGENEAGKTTLMDFMKCMLFGFPAKNQSKRRYEPKNGNRIGGKMTVEHPRLGRWTIERVEGTKVSGDISIYDETGQQKEAAFLTDLLDGMDQSLFEGAYCFGLDGLQKLDKLTSDELGNFLMSTAISGDRDLLEIEQTFEKKQGELFKKAGKKPVINEKMEKLKEMEQTLHDYRIRNENYQLLNEKKEQLEKEMEQKAVELKGFQKELGSMKRLFELQPVLEKYKQLKLQIDTFDAEQMVFPENGIHRYEQWQKELSIVEGELNYLSERLLSIEEEQTALNIEERWIENQKEIKQLLNKLPEYEHLQKQLMEFERTVSHIENEESGITEAIGETWRPNELQELELTLTSINEHEQMLKQMLNVKEKKRRLEEDLEDSRVKLEDLEKEEAELKQTLLPEEEFARFEQEKNKTQRMVFPLYAALLPIISAVLLIWSGWTSPNTFVLSCGVVLLILSIGITLFLFKKEKSVSGDTLQANQKYLADEVNRKQWIQLSAELKHVNNVYMQLAKQLDFLELEEARIYDETVLWAEKHGYTGDMDKLLLSGYLDHLYKLKELNKQKENVRQQVKEAAKNSSLFEDAAIHLLSILQIKAGEDLKEAVAESNHALQEQLRKMAEKELLDKNRIELFQRKEAFEKKSEHVYNQMGLLWKEARVNNEKDFYLKGEKVKAYTESTKEWEMTHNQLRSLGISDNGIESMAEQITDQYEETLQLMKSCEAKVEEWITAYQSATEERAKLDWEMKKLLEDGSYSEHLHRYELMKEEWNQLVKKWAGYRLAQHALQVVKEHYQKTKLPAVLESSSLYFNKITEGEYKSIIFTASNEMLLVKADGTRFSPSELSRGTAEQVYLAIRLAVVKNAGPAGFPIFMDDIAVNFDEKRTKRTMALIGEAAHDRQILFFTCHSHLHSIVPSVPLIHWPSHSILAEK</sequence>
<reference evidence="4 5" key="1">
    <citation type="submission" date="2023-07" db="EMBL/GenBank/DDBJ databases">
        <title>Sorghum-associated microbial communities from plants grown in Nebraska, USA.</title>
        <authorList>
            <person name="Schachtman D."/>
        </authorList>
    </citation>
    <scope>NUCLEOTIDE SEQUENCE [LARGE SCALE GENOMIC DNA]</scope>
    <source>
        <strain evidence="4 5">BE211</strain>
    </source>
</reference>
<evidence type="ECO:0000259" key="3">
    <source>
        <dbReference type="Pfam" id="PF13514"/>
    </source>
</evidence>
<dbReference type="EMBL" id="JAVDWA010000001">
    <property type="protein sequence ID" value="MDR7071135.1"/>
    <property type="molecule type" value="Genomic_DNA"/>
</dbReference>
<feature type="coiled-coil region" evidence="1">
    <location>
        <begin position="379"/>
        <end position="423"/>
    </location>
</feature>
<evidence type="ECO:0000256" key="2">
    <source>
        <dbReference type="SAM" id="Phobius"/>
    </source>
</evidence>
<accession>A0ABU1TVB0</accession>
<keyword evidence="2" id="KW-0812">Transmembrane</keyword>
<feature type="domain" description="YhaN AAA" evidence="3">
    <location>
        <begin position="1"/>
        <end position="209"/>
    </location>
</feature>
<keyword evidence="2" id="KW-0472">Membrane</keyword>
<feature type="transmembrane region" description="Helical" evidence="2">
    <location>
        <begin position="445"/>
        <end position="465"/>
    </location>
</feature>
<dbReference type="InterPro" id="IPR027417">
    <property type="entry name" value="P-loop_NTPase"/>
</dbReference>
<dbReference type="PANTHER" id="PTHR41259">
    <property type="entry name" value="DOUBLE-STRAND BREAK REPAIR RAD50 ATPASE, PUTATIVE-RELATED"/>
    <property type="match status" value="1"/>
</dbReference>
<comment type="caution">
    <text evidence="4">The sequence shown here is derived from an EMBL/GenBank/DDBJ whole genome shotgun (WGS) entry which is preliminary data.</text>
</comment>
<proteinExistence type="predicted"/>
<feature type="transmembrane region" description="Helical" evidence="2">
    <location>
        <begin position="471"/>
        <end position="491"/>
    </location>
</feature>
<dbReference type="SUPFAM" id="SSF52540">
    <property type="entry name" value="P-loop containing nucleoside triphosphate hydrolases"/>
    <property type="match status" value="1"/>
</dbReference>
<dbReference type="Gene3D" id="3.40.50.300">
    <property type="entry name" value="P-loop containing nucleotide triphosphate hydrolases"/>
    <property type="match status" value="2"/>
</dbReference>
<gene>
    <name evidence="4" type="ORF">J2X07_000110</name>
</gene>
<evidence type="ECO:0000313" key="4">
    <source>
        <dbReference type="EMBL" id="MDR7071135.1"/>
    </source>
</evidence>
<feature type="coiled-coil region" evidence="1">
    <location>
        <begin position="726"/>
        <end position="774"/>
    </location>
</feature>
<evidence type="ECO:0000313" key="5">
    <source>
        <dbReference type="Proteomes" id="UP001258181"/>
    </source>
</evidence>
<organism evidence="4 5">
    <name type="scientific">Fictibacillus barbaricus</name>
    <dbReference type="NCBI Taxonomy" id="182136"/>
    <lineage>
        <taxon>Bacteria</taxon>
        <taxon>Bacillati</taxon>
        <taxon>Bacillota</taxon>
        <taxon>Bacilli</taxon>
        <taxon>Bacillales</taxon>
        <taxon>Fictibacillaceae</taxon>
        <taxon>Fictibacillus</taxon>
    </lineage>
</organism>
<dbReference type="RefSeq" id="WP_310255523.1">
    <property type="nucleotide sequence ID" value="NZ_JAVDWA010000001.1"/>
</dbReference>
<dbReference type="Pfam" id="PF13514">
    <property type="entry name" value="AAA_27"/>
    <property type="match status" value="1"/>
</dbReference>
<keyword evidence="2" id="KW-1133">Transmembrane helix</keyword>
<dbReference type="PANTHER" id="PTHR41259:SF1">
    <property type="entry name" value="DOUBLE-STRAND BREAK REPAIR RAD50 ATPASE, PUTATIVE-RELATED"/>
    <property type="match status" value="1"/>
</dbReference>
<name>A0ABU1TVB0_9BACL</name>
<dbReference type="InterPro" id="IPR038734">
    <property type="entry name" value="YhaN_AAA"/>
</dbReference>